<dbReference type="InterPro" id="IPR001356">
    <property type="entry name" value="HD"/>
</dbReference>
<evidence type="ECO:0000256" key="2">
    <source>
        <dbReference type="ARBA" id="ARBA00023155"/>
    </source>
</evidence>
<dbReference type="OrthoDB" id="6159439at2759"/>
<dbReference type="CDD" id="cd00086">
    <property type="entry name" value="homeodomain"/>
    <property type="match status" value="1"/>
</dbReference>
<keyword evidence="9" id="KW-1185">Reference proteome</keyword>
<evidence type="ECO:0000259" key="7">
    <source>
        <dbReference type="PROSITE" id="PS50071"/>
    </source>
</evidence>
<evidence type="ECO:0000256" key="1">
    <source>
        <dbReference type="ARBA" id="ARBA00023125"/>
    </source>
</evidence>
<keyword evidence="3 4" id="KW-0539">Nucleus</keyword>
<evidence type="ECO:0000256" key="6">
    <source>
        <dbReference type="SAM" id="MobiDB-lite"/>
    </source>
</evidence>
<feature type="compositionally biased region" description="Polar residues" evidence="6">
    <location>
        <begin position="116"/>
        <end position="137"/>
    </location>
</feature>
<feature type="region of interest" description="Disordered" evidence="6">
    <location>
        <begin position="201"/>
        <end position="263"/>
    </location>
</feature>
<dbReference type="PROSITE" id="PS50071">
    <property type="entry name" value="HOMEOBOX_2"/>
    <property type="match status" value="1"/>
</dbReference>
<keyword evidence="2 4" id="KW-0371">Homeobox</keyword>
<dbReference type="SMART" id="SM00389">
    <property type="entry name" value="HOX"/>
    <property type="match status" value="1"/>
</dbReference>
<name>A0A0C2XQ91_AMAMK</name>
<feature type="domain" description="Homeobox" evidence="7">
    <location>
        <begin position="33"/>
        <end position="93"/>
    </location>
</feature>
<evidence type="ECO:0000313" key="8">
    <source>
        <dbReference type="EMBL" id="KIL71368.1"/>
    </source>
</evidence>
<evidence type="ECO:0000256" key="3">
    <source>
        <dbReference type="ARBA" id="ARBA00023242"/>
    </source>
</evidence>
<evidence type="ECO:0000313" key="9">
    <source>
        <dbReference type="Proteomes" id="UP000054549"/>
    </source>
</evidence>
<proteinExistence type="predicted"/>
<organism evidence="8 9">
    <name type="scientific">Amanita muscaria (strain Koide BX008)</name>
    <dbReference type="NCBI Taxonomy" id="946122"/>
    <lineage>
        <taxon>Eukaryota</taxon>
        <taxon>Fungi</taxon>
        <taxon>Dikarya</taxon>
        <taxon>Basidiomycota</taxon>
        <taxon>Agaricomycotina</taxon>
        <taxon>Agaricomycetes</taxon>
        <taxon>Agaricomycetidae</taxon>
        <taxon>Agaricales</taxon>
        <taxon>Pluteineae</taxon>
        <taxon>Amanitaceae</taxon>
        <taxon>Amanita</taxon>
    </lineage>
</organism>
<sequence>MFAAISSSLSRTSSATSILSSADDMTVYNHDNPKIPRKRKRFTSAQLAMLETLFHRNSHPTREEREGVARTGAMEVKSVTIWFQNKRQTERRVALLNSTDTGRSLVTTTALASTSNRTHSPTFSTASSRPSLDSVASRTELRTSTPHTPTRRRDLGGNLWDNMPSSPIASPISPPSEYVEMAKNQRVRRTLEWACAAARVAEKEGGTTGTSSSSSQSRKIRTREQHRPHRRHSQRHRGKHTTTKADGDLTEEEPDETVTPTGSWIKDDHRWVARSDGAVQVATPPAPKISPEAHDDDVMRAALALCGLGRC</sequence>
<dbReference type="Gene3D" id="1.10.10.60">
    <property type="entry name" value="Homeodomain-like"/>
    <property type="match status" value="1"/>
</dbReference>
<dbReference type="STRING" id="946122.A0A0C2XQ91"/>
<dbReference type="Proteomes" id="UP000054549">
    <property type="component" value="Unassembled WGS sequence"/>
</dbReference>
<comment type="subcellular location">
    <subcellularLocation>
        <location evidence="4 5">Nucleus</location>
    </subcellularLocation>
</comment>
<protein>
    <recommendedName>
        <fullName evidence="7">Homeobox domain-containing protein</fullName>
    </recommendedName>
</protein>
<keyword evidence="1 4" id="KW-0238">DNA-binding</keyword>
<gene>
    <name evidence="8" type="ORF">M378DRAFT_174679</name>
</gene>
<evidence type="ECO:0000256" key="5">
    <source>
        <dbReference type="RuleBase" id="RU000682"/>
    </source>
</evidence>
<dbReference type="PANTHER" id="PTHR24327">
    <property type="entry name" value="HOMEOBOX PROTEIN"/>
    <property type="match status" value="1"/>
</dbReference>
<dbReference type="InterPro" id="IPR050460">
    <property type="entry name" value="Distal-less_Homeobox_TF"/>
</dbReference>
<dbReference type="SUPFAM" id="SSF46689">
    <property type="entry name" value="Homeodomain-like"/>
    <property type="match status" value="1"/>
</dbReference>
<dbReference type="GO" id="GO:0000981">
    <property type="term" value="F:DNA-binding transcription factor activity, RNA polymerase II-specific"/>
    <property type="evidence" value="ECO:0007669"/>
    <property type="project" value="TreeGrafter"/>
</dbReference>
<dbReference type="EMBL" id="KN818222">
    <property type="protein sequence ID" value="KIL71368.1"/>
    <property type="molecule type" value="Genomic_DNA"/>
</dbReference>
<feature type="region of interest" description="Disordered" evidence="6">
    <location>
        <begin position="109"/>
        <end position="175"/>
    </location>
</feature>
<accession>A0A0C2XQ91</accession>
<dbReference type="Pfam" id="PF00046">
    <property type="entry name" value="Homeodomain"/>
    <property type="match status" value="1"/>
</dbReference>
<dbReference type="InterPro" id="IPR009057">
    <property type="entry name" value="Homeodomain-like_sf"/>
</dbReference>
<dbReference type="AlphaFoldDB" id="A0A0C2XQ91"/>
<reference evidence="8 9" key="1">
    <citation type="submission" date="2014-04" db="EMBL/GenBank/DDBJ databases">
        <title>Evolutionary Origins and Diversification of the Mycorrhizal Mutualists.</title>
        <authorList>
            <consortium name="DOE Joint Genome Institute"/>
            <consortium name="Mycorrhizal Genomics Consortium"/>
            <person name="Kohler A."/>
            <person name="Kuo A."/>
            <person name="Nagy L.G."/>
            <person name="Floudas D."/>
            <person name="Copeland A."/>
            <person name="Barry K.W."/>
            <person name="Cichocki N."/>
            <person name="Veneault-Fourrey C."/>
            <person name="LaButti K."/>
            <person name="Lindquist E.A."/>
            <person name="Lipzen A."/>
            <person name="Lundell T."/>
            <person name="Morin E."/>
            <person name="Murat C."/>
            <person name="Riley R."/>
            <person name="Ohm R."/>
            <person name="Sun H."/>
            <person name="Tunlid A."/>
            <person name="Henrissat B."/>
            <person name="Grigoriev I.V."/>
            <person name="Hibbett D.S."/>
            <person name="Martin F."/>
        </authorList>
    </citation>
    <scope>NUCLEOTIDE SEQUENCE [LARGE SCALE GENOMIC DNA]</scope>
    <source>
        <strain evidence="8 9">Koide BX008</strain>
    </source>
</reference>
<dbReference type="GO" id="GO:0000978">
    <property type="term" value="F:RNA polymerase II cis-regulatory region sequence-specific DNA binding"/>
    <property type="evidence" value="ECO:0007669"/>
    <property type="project" value="TreeGrafter"/>
</dbReference>
<evidence type="ECO:0000256" key="4">
    <source>
        <dbReference type="PROSITE-ProRule" id="PRU00108"/>
    </source>
</evidence>
<feature type="compositionally biased region" description="Basic residues" evidence="6">
    <location>
        <begin position="218"/>
        <end position="242"/>
    </location>
</feature>
<dbReference type="GO" id="GO:0005634">
    <property type="term" value="C:nucleus"/>
    <property type="evidence" value="ECO:0007669"/>
    <property type="project" value="UniProtKB-SubCell"/>
</dbReference>
<dbReference type="PANTHER" id="PTHR24327:SF41">
    <property type="entry name" value="BRAIN-SPECIFIC HOMEOBOX PROTEIN"/>
    <property type="match status" value="1"/>
</dbReference>
<feature type="DNA-binding region" description="Homeobox" evidence="4">
    <location>
        <begin position="35"/>
        <end position="94"/>
    </location>
</feature>
<dbReference type="InParanoid" id="A0A0C2XQ91"/>
<dbReference type="HOGENOM" id="CLU_787793_0_0_1"/>